<dbReference type="STRING" id="180088.A0A1J8Q3Q7"/>
<dbReference type="InterPro" id="IPR011047">
    <property type="entry name" value="Quinoprotein_ADH-like_sf"/>
</dbReference>
<protein>
    <submittedName>
        <fullName evidence="1">Uncharacterized protein</fullName>
    </submittedName>
</protein>
<dbReference type="InterPro" id="IPR001680">
    <property type="entry name" value="WD40_rpt"/>
</dbReference>
<sequence>MGCIASFGQGIPSVSLVWTPDGTRLLSGDRDDTVIREWDSSWKQVGEIWKGRTGHSWCLAVNCNGTIVASPTTGNRVRLWQLSDRRTIAIFQYPDFPSCITFSTDGRHILAGGRDKKISKWKVPEHAWPDNVFNGDQTTYQVWSHSIFIHS</sequence>
<dbReference type="SUPFAM" id="SSF50998">
    <property type="entry name" value="Quinoprotein alcohol dehydrogenase-like"/>
    <property type="match status" value="1"/>
</dbReference>
<dbReference type="InterPro" id="IPR015943">
    <property type="entry name" value="WD40/YVTN_repeat-like_dom_sf"/>
</dbReference>
<comment type="caution">
    <text evidence="1">The sequence shown here is derived from an EMBL/GenBank/DDBJ whole genome shotgun (WGS) entry which is preliminary data.</text>
</comment>
<reference evidence="1 2" key="1">
    <citation type="submission" date="2016-03" db="EMBL/GenBank/DDBJ databases">
        <title>Comparative genomics of the ectomycorrhizal sister species Rhizopogon vinicolor and Rhizopogon vesiculosus (Basidiomycota: Boletales) reveals a divergence of the mating type B locus.</title>
        <authorList>
            <person name="Mujic A.B."/>
            <person name="Kuo A."/>
            <person name="Tritt A."/>
            <person name="Lipzen A."/>
            <person name="Chen C."/>
            <person name="Johnson J."/>
            <person name="Sharma A."/>
            <person name="Barry K."/>
            <person name="Grigoriev I.V."/>
            <person name="Spatafora J.W."/>
        </authorList>
    </citation>
    <scope>NUCLEOTIDE SEQUENCE [LARGE SCALE GENOMIC DNA]</scope>
    <source>
        <strain evidence="1 2">AM-OR11-056</strain>
    </source>
</reference>
<proteinExistence type="predicted"/>
<dbReference type="EMBL" id="LVVM01006317">
    <property type="protein sequence ID" value="OJA08353.1"/>
    <property type="molecule type" value="Genomic_DNA"/>
</dbReference>
<name>A0A1J8Q3Q7_9AGAM</name>
<dbReference type="OrthoDB" id="2654335at2759"/>
<dbReference type="SMART" id="SM00320">
    <property type="entry name" value="WD40"/>
    <property type="match status" value="3"/>
</dbReference>
<evidence type="ECO:0000313" key="1">
    <source>
        <dbReference type="EMBL" id="OJA08353.1"/>
    </source>
</evidence>
<dbReference type="Gene3D" id="2.130.10.10">
    <property type="entry name" value="YVTN repeat-like/Quinoprotein amine dehydrogenase"/>
    <property type="match status" value="1"/>
</dbReference>
<dbReference type="AlphaFoldDB" id="A0A1J8Q3Q7"/>
<dbReference type="Proteomes" id="UP000183567">
    <property type="component" value="Unassembled WGS sequence"/>
</dbReference>
<dbReference type="Pfam" id="PF00400">
    <property type="entry name" value="WD40"/>
    <property type="match status" value="3"/>
</dbReference>
<dbReference type="PANTHER" id="PTHR19879:SF9">
    <property type="entry name" value="TRANSCRIPTION INITIATION FACTOR TFIID SUBUNIT 5"/>
    <property type="match status" value="1"/>
</dbReference>
<keyword evidence="2" id="KW-1185">Reference proteome</keyword>
<gene>
    <name evidence="1" type="ORF">AZE42_07430</name>
</gene>
<organism evidence="1 2">
    <name type="scientific">Rhizopogon vesiculosus</name>
    <dbReference type="NCBI Taxonomy" id="180088"/>
    <lineage>
        <taxon>Eukaryota</taxon>
        <taxon>Fungi</taxon>
        <taxon>Dikarya</taxon>
        <taxon>Basidiomycota</taxon>
        <taxon>Agaricomycotina</taxon>
        <taxon>Agaricomycetes</taxon>
        <taxon>Agaricomycetidae</taxon>
        <taxon>Boletales</taxon>
        <taxon>Suillineae</taxon>
        <taxon>Rhizopogonaceae</taxon>
        <taxon>Rhizopogon</taxon>
    </lineage>
</organism>
<evidence type="ECO:0000313" key="2">
    <source>
        <dbReference type="Proteomes" id="UP000183567"/>
    </source>
</evidence>
<accession>A0A1J8Q3Q7</accession>
<dbReference type="PANTHER" id="PTHR19879">
    <property type="entry name" value="TRANSCRIPTION INITIATION FACTOR TFIID"/>
    <property type="match status" value="1"/>
</dbReference>